<proteinExistence type="predicted"/>
<sequence>MIYSDKPAISGGWIVFALIMFFPIGFLLLFIRWLKHRDLSYHKILDLKMARNAFGFICLIMLLMLFNPDLEGVQILVLLPTFLVLLLVPSIALHQLSKRGMKRLQARYDEYRHLIFVQDITSIYSISERMGIRSMVVKNDLLRMIYLGLIRDAFVDNYAMQLVFNYPLGVDIILTGAALEDNGRREPTAEKPEKSKPMPKTLECPGCGSNSVLQPGESKSCEYCDSALTYPA</sequence>
<evidence type="ECO:0000313" key="3">
    <source>
        <dbReference type="EMBL" id="CAG7609768.1"/>
    </source>
</evidence>
<keyword evidence="2" id="KW-0472">Membrane</keyword>
<dbReference type="Proteomes" id="UP000693672">
    <property type="component" value="Unassembled WGS sequence"/>
</dbReference>
<evidence type="ECO:0000256" key="1">
    <source>
        <dbReference type="SAM" id="MobiDB-lite"/>
    </source>
</evidence>
<dbReference type="RefSeq" id="WP_218091006.1">
    <property type="nucleotide sequence ID" value="NZ_CAJVAS010000003.1"/>
</dbReference>
<feature type="compositionally biased region" description="Basic and acidic residues" evidence="1">
    <location>
        <begin position="183"/>
        <end position="196"/>
    </location>
</feature>
<evidence type="ECO:0000313" key="4">
    <source>
        <dbReference type="Proteomes" id="UP000693672"/>
    </source>
</evidence>
<dbReference type="EMBL" id="CAJVAS010000003">
    <property type="protein sequence ID" value="CAG7609768.1"/>
    <property type="molecule type" value="Genomic_DNA"/>
</dbReference>
<accession>A0A916JW47</accession>
<evidence type="ECO:0000256" key="2">
    <source>
        <dbReference type="SAM" id="Phobius"/>
    </source>
</evidence>
<name>A0A916JW47_9BACL</name>
<feature type="transmembrane region" description="Helical" evidence="2">
    <location>
        <begin position="12"/>
        <end position="31"/>
    </location>
</feature>
<keyword evidence="2" id="KW-1133">Transmembrane helix</keyword>
<feature type="region of interest" description="Disordered" evidence="1">
    <location>
        <begin position="183"/>
        <end position="202"/>
    </location>
</feature>
<organism evidence="3 4">
    <name type="scientific">Paenibacillus solanacearum</name>
    <dbReference type="NCBI Taxonomy" id="2048548"/>
    <lineage>
        <taxon>Bacteria</taxon>
        <taxon>Bacillati</taxon>
        <taxon>Bacillota</taxon>
        <taxon>Bacilli</taxon>
        <taxon>Bacillales</taxon>
        <taxon>Paenibacillaceae</taxon>
        <taxon>Paenibacillus</taxon>
    </lineage>
</organism>
<protein>
    <submittedName>
        <fullName evidence="3">Uncharacterized protein</fullName>
    </submittedName>
</protein>
<feature type="transmembrane region" description="Helical" evidence="2">
    <location>
        <begin position="73"/>
        <end position="93"/>
    </location>
</feature>
<dbReference type="AlphaFoldDB" id="A0A916JW47"/>
<keyword evidence="2" id="KW-0812">Transmembrane</keyword>
<keyword evidence="4" id="KW-1185">Reference proteome</keyword>
<reference evidence="3" key="1">
    <citation type="submission" date="2021-06" db="EMBL/GenBank/DDBJ databases">
        <authorList>
            <person name="Criscuolo A."/>
        </authorList>
    </citation>
    <scope>NUCLEOTIDE SEQUENCE</scope>
    <source>
        <strain evidence="3">CIP111600</strain>
    </source>
</reference>
<gene>
    <name evidence="3" type="ORF">PAESOLCIP111_01204</name>
</gene>
<feature type="transmembrane region" description="Helical" evidence="2">
    <location>
        <begin position="52"/>
        <end position="67"/>
    </location>
</feature>
<comment type="caution">
    <text evidence="3">The sequence shown here is derived from an EMBL/GenBank/DDBJ whole genome shotgun (WGS) entry which is preliminary data.</text>
</comment>